<evidence type="ECO:0000256" key="1">
    <source>
        <dbReference type="SAM" id="SignalP"/>
    </source>
</evidence>
<name>A0A9E2KWG8_9BACT</name>
<proteinExistence type="predicted"/>
<sequence length="840" mass="95203">MKKKFKCLIGASILVASATIMTPLLTSCKEQTSSTSADDNSSSVIPGQGTFVDNTYNYSTKINNPNESSFNQNTDSNGWGDFSALTSNANSTIYDKIFASINENTVTNDIYNMISILGKHSKTNIGFDANVKNINVTNTDGTWNINIQFDLYNSLSKPNTYVLGAQNIVFNPKTKKDIDLNISGELKRTFFSPRTTELMKKLYFGYYFSNSTITYDNQTRQIGDFKLNNYSLSLNKYVEIQNNEVGYTDIEEFATQKMMNFTDENLQTEIANTYDQYLSIISTILDPLQKLLQELIKSNVTPISLLEFLKTNSENIGTILNEFYKLINKNGNIDLREPVRLILSNAKLSELIVNENTKKLIITILNKYQPGIAATIKPILDNINSINVDQQLEAIFNIINTIIGGENQNITKLISDLKTKGILVSIWDNKQFFIDIIKKTTNNEQDPIIELISLITKTAEANTSNDPFDFVLNLIKMKNDNGSGSGEYILKDILTKLIPNQTILTILEQILFDNPHLTKENMIGLIDVFANPRKTKDKNGEIVNLKTWFDSITKTKVFSKENEHIKFTYKFQFQSDIYFNIDKLFKALPNTLSIGTTSIPVGILVGALPDWISINNGDYIEVQQVFDNVEYDVVNINGQYKLSWQSFAHTTVDINLPNSLKTIYDSTLIAGSTFVSLLNNVFYGIYNTSSYFKPYKSSLNEFAIDNYNPKLKNNEAIFTNTLTQEKLAEISKAINDSITEEVVPGTEFEYANSWLWGKQTVNKNKTICTFDIYSLLTEYFNLDNYNSPFHVNIDINKLIRGTSVATYQIPEITIKNIAIQTPYYVYTDGGEFKNYFSINF</sequence>
<evidence type="ECO:0008006" key="4">
    <source>
        <dbReference type="Google" id="ProtNLM"/>
    </source>
</evidence>
<dbReference type="EMBL" id="JAHLFM010000017">
    <property type="protein sequence ID" value="MBU3830714.1"/>
    <property type="molecule type" value="Genomic_DNA"/>
</dbReference>
<reference evidence="2" key="2">
    <citation type="submission" date="2021-04" db="EMBL/GenBank/DDBJ databases">
        <authorList>
            <person name="Gilroy R."/>
        </authorList>
    </citation>
    <scope>NUCLEOTIDE SEQUENCE</scope>
    <source>
        <strain evidence="2">A5-1222</strain>
    </source>
</reference>
<evidence type="ECO:0000313" key="2">
    <source>
        <dbReference type="EMBL" id="MBU3830714.1"/>
    </source>
</evidence>
<gene>
    <name evidence="2" type="ORF">H9897_00925</name>
</gene>
<comment type="caution">
    <text evidence="2">The sequence shown here is derived from an EMBL/GenBank/DDBJ whole genome shotgun (WGS) entry which is preliminary data.</text>
</comment>
<dbReference type="AlphaFoldDB" id="A0A9E2KWG8"/>
<feature type="chain" id="PRO_5039029907" description="Lipoprotein" evidence="1">
    <location>
        <begin position="27"/>
        <end position="840"/>
    </location>
</feature>
<keyword evidence="1" id="KW-0732">Signal</keyword>
<dbReference type="Proteomes" id="UP000824247">
    <property type="component" value="Unassembled WGS sequence"/>
</dbReference>
<dbReference type="PROSITE" id="PS51257">
    <property type="entry name" value="PROKAR_LIPOPROTEIN"/>
    <property type="match status" value="1"/>
</dbReference>
<accession>A0A9E2KWG8</accession>
<evidence type="ECO:0000313" key="3">
    <source>
        <dbReference type="Proteomes" id="UP000824247"/>
    </source>
</evidence>
<organism evidence="2 3">
    <name type="scientific">Candidatus Ureaplasma intestinipullorum</name>
    <dbReference type="NCBI Taxonomy" id="2838770"/>
    <lineage>
        <taxon>Bacteria</taxon>
        <taxon>Bacillati</taxon>
        <taxon>Mycoplasmatota</taxon>
        <taxon>Mycoplasmoidales</taxon>
        <taxon>Mycoplasmoidaceae</taxon>
        <taxon>Ureaplasma</taxon>
    </lineage>
</organism>
<feature type="signal peptide" evidence="1">
    <location>
        <begin position="1"/>
        <end position="26"/>
    </location>
</feature>
<reference evidence="2" key="1">
    <citation type="journal article" date="2021" name="PeerJ">
        <title>Extensive microbial diversity within the chicken gut microbiome revealed by metagenomics and culture.</title>
        <authorList>
            <person name="Gilroy R."/>
            <person name="Ravi A."/>
            <person name="Getino M."/>
            <person name="Pursley I."/>
            <person name="Horton D.L."/>
            <person name="Alikhan N.F."/>
            <person name="Baker D."/>
            <person name="Gharbi K."/>
            <person name="Hall N."/>
            <person name="Watson M."/>
            <person name="Adriaenssens E.M."/>
            <person name="Foster-Nyarko E."/>
            <person name="Jarju S."/>
            <person name="Secka A."/>
            <person name="Antonio M."/>
            <person name="Oren A."/>
            <person name="Chaudhuri R.R."/>
            <person name="La Ragione R."/>
            <person name="Hildebrand F."/>
            <person name="Pallen M.J."/>
        </authorList>
    </citation>
    <scope>NUCLEOTIDE SEQUENCE</scope>
    <source>
        <strain evidence="2">A5-1222</strain>
    </source>
</reference>
<protein>
    <recommendedName>
        <fullName evidence="4">Lipoprotein</fullName>
    </recommendedName>
</protein>